<organism evidence="2 3">
    <name type="scientific">Cherax quadricarinatus</name>
    <name type="common">Australian red claw crayfish</name>
    <dbReference type="NCBI Taxonomy" id="27406"/>
    <lineage>
        <taxon>Eukaryota</taxon>
        <taxon>Metazoa</taxon>
        <taxon>Ecdysozoa</taxon>
        <taxon>Arthropoda</taxon>
        <taxon>Crustacea</taxon>
        <taxon>Multicrustacea</taxon>
        <taxon>Malacostraca</taxon>
        <taxon>Eumalacostraca</taxon>
        <taxon>Eucarida</taxon>
        <taxon>Decapoda</taxon>
        <taxon>Pleocyemata</taxon>
        <taxon>Astacidea</taxon>
        <taxon>Parastacoidea</taxon>
        <taxon>Parastacidae</taxon>
        <taxon>Cherax</taxon>
    </lineage>
</organism>
<reference evidence="2 3" key="1">
    <citation type="journal article" date="2024" name="BMC Genomics">
        <title>Genome assembly of redclaw crayfish (Cherax quadricarinatus) provides insights into its immune adaptation and hypoxia tolerance.</title>
        <authorList>
            <person name="Liu Z."/>
            <person name="Zheng J."/>
            <person name="Li H."/>
            <person name="Fang K."/>
            <person name="Wang S."/>
            <person name="He J."/>
            <person name="Zhou D."/>
            <person name="Weng S."/>
            <person name="Chi M."/>
            <person name="Gu Z."/>
            <person name="He J."/>
            <person name="Li F."/>
            <person name="Wang M."/>
        </authorList>
    </citation>
    <scope>NUCLEOTIDE SEQUENCE [LARGE SCALE GENOMIC DNA]</scope>
    <source>
        <strain evidence="2">ZL_2023a</strain>
    </source>
</reference>
<dbReference type="EMBL" id="JARKIK010000029">
    <property type="protein sequence ID" value="KAK8742099.1"/>
    <property type="molecule type" value="Genomic_DNA"/>
</dbReference>
<feature type="signal peptide" evidence="1">
    <location>
        <begin position="1"/>
        <end position="15"/>
    </location>
</feature>
<dbReference type="Proteomes" id="UP001445076">
    <property type="component" value="Unassembled WGS sequence"/>
</dbReference>
<name>A0AAW0XQW6_CHEQU</name>
<proteinExistence type="predicted"/>
<dbReference type="AlphaFoldDB" id="A0AAW0XQW6"/>
<comment type="caution">
    <text evidence="2">The sequence shown here is derived from an EMBL/GenBank/DDBJ whole genome shotgun (WGS) entry which is preliminary data.</text>
</comment>
<protein>
    <recommendedName>
        <fullName evidence="4">Cuticle protein</fullName>
    </recommendedName>
</protein>
<keyword evidence="3" id="KW-1185">Reference proteome</keyword>
<evidence type="ECO:0008006" key="4">
    <source>
        <dbReference type="Google" id="ProtNLM"/>
    </source>
</evidence>
<sequence length="196" mass="20909">MRALVILAVLGVCSAVPSIGDTPEVAAEKARFFQAYRAAEASAKPHYSAHRQGHDTGHYNPHQYNHGKYNPGHYHQPKWTGPVAATIPAGVDGTITPVSDTRDVAAARNAFFNAYQSQLAATAGRAPSPHYQGAPSYTPSYHHQPKWTGPVAATVPAGLPGSHPVVDTPEVAAAKHSFFSTYQRQAAAAAPPTRYY</sequence>
<dbReference type="EMBL" id="JARKIK010000029">
    <property type="protein sequence ID" value="KAK8742098.1"/>
    <property type="molecule type" value="Genomic_DNA"/>
</dbReference>
<evidence type="ECO:0000256" key="1">
    <source>
        <dbReference type="SAM" id="SignalP"/>
    </source>
</evidence>
<accession>A0AAW0XQW6</accession>
<reference evidence="2" key="2">
    <citation type="submission" date="2024-01" db="EMBL/GenBank/DDBJ databases">
        <authorList>
            <person name="He J."/>
            <person name="Wang M."/>
            <person name="Zheng J."/>
            <person name="Liu Z."/>
        </authorList>
    </citation>
    <scope>NUCLEOTIDE SEQUENCE</scope>
    <source>
        <strain evidence="2">ZL_2023a</strain>
        <tissue evidence="2">Muscle</tissue>
    </source>
</reference>
<evidence type="ECO:0000313" key="3">
    <source>
        <dbReference type="Proteomes" id="UP001445076"/>
    </source>
</evidence>
<keyword evidence="1" id="KW-0732">Signal</keyword>
<evidence type="ECO:0000313" key="2">
    <source>
        <dbReference type="EMBL" id="KAK8742099.1"/>
    </source>
</evidence>
<feature type="chain" id="PRO_5044717474" description="Cuticle protein" evidence="1">
    <location>
        <begin position="16"/>
        <end position="196"/>
    </location>
</feature>
<gene>
    <name evidence="2" type="ORF">OTU49_002114</name>
</gene>